<evidence type="ECO:0000313" key="1">
    <source>
        <dbReference type="EMBL" id="ADH85713.1"/>
    </source>
</evidence>
<accession>D6Z2D8</accession>
<gene>
    <name evidence="1" type="ordered locus">DaAHT2_1013</name>
</gene>
<dbReference type="RefSeq" id="WP_013163242.1">
    <property type="nucleotide sequence ID" value="NC_014216.1"/>
</dbReference>
<protein>
    <submittedName>
        <fullName evidence="1">Uncharacterized protein</fullName>
    </submittedName>
</protein>
<reference evidence="2" key="1">
    <citation type="submission" date="2010-02" db="EMBL/GenBank/DDBJ databases">
        <title>Complete sequence of Desulfurivibrio alkaliphilus AHT2.</title>
        <authorList>
            <consortium name="US DOE Joint Genome Institute"/>
            <person name="Pitluck S."/>
            <person name="Chertkov O."/>
            <person name="Detter J.C."/>
            <person name="Han C."/>
            <person name="Tapia R."/>
            <person name="Larimer F."/>
            <person name="Land M."/>
            <person name="Hauser L."/>
            <person name="Kyrpides N."/>
            <person name="Mikhailova N."/>
            <person name="Sorokin D.Y."/>
            <person name="Muyzer G."/>
            <person name="Woyke T."/>
        </authorList>
    </citation>
    <scope>NUCLEOTIDE SEQUENCE [LARGE SCALE GENOMIC DNA]</scope>
    <source>
        <strain evidence="2">DSM 19089 / UNIQEM U267 / AHT2</strain>
    </source>
</reference>
<dbReference type="OrthoDB" id="7065440at2"/>
<dbReference type="HOGENOM" id="CLU_1178697_0_0_7"/>
<keyword evidence="2" id="KW-1185">Reference proteome</keyword>
<dbReference type="InParanoid" id="D6Z2D8"/>
<dbReference type="eggNOG" id="ENOG50339H8">
    <property type="taxonomic scope" value="Bacteria"/>
</dbReference>
<evidence type="ECO:0000313" key="2">
    <source>
        <dbReference type="Proteomes" id="UP000001508"/>
    </source>
</evidence>
<dbReference type="EMBL" id="CP001940">
    <property type="protein sequence ID" value="ADH85713.1"/>
    <property type="molecule type" value="Genomic_DNA"/>
</dbReference>
<dbReference type="KEGG" id="dak:DaAHT2_1013"/>
<name>D6Z2D8_DESAT</name>
<organism evidence="1 2">
    <name type="scientific">Desulfurivibrio alkaliphilus (strain DSM 19089 / UNIQEM U267 / AHT2)</name>
    <dbReference type="NCBI Taxonomy" id="589865"/>
    <lineage>
        <taxon>Bacteria</taxon>
        <taxon>Pseudomonadati</taxon>
        <taxon>Thermodesulfobacteriota</taxon>
        <taxon>Desulfobulbia</taxon>
        <taxon>Desulfobulbales</taxon>
        <taxon>Desulfobulbaceae</taxon>
        <taxon>Desulfurivibrio</taxon>
    </lineage>
</organism>
<dbReference type="AlphaFoldDB" id="D6Z2D8"/>
<sequence length="235" mass="27465">MTKFRRSGHWRTNSYGTTFWVGEHDVNRDDWDRFSCGQSVEKHINETIKPYCYSYFSFINPNATCPVCGEPVFYYESPYGGKVYFDSLGPPWPKHPCIDYVVTGSKSQNVQYKNWVNELWQPFQVEEIKKFDATHYEVVGILLKEFKKQTIFFNNNEIKIDKLKKNLSHVKIHNDKSVWLSTFEIEKSNNNVHIQGFIFKGSLLEPSVRTIIEESIHKGNTQPTTLMDAFKKAIS</sequence>
<proteinExistence type="predicted"/>
<dbReference type="Proteomes" id="UP000001508">
    <property type="component" value="Chromosome"/>
</dbReference>